<comment type="subcellular location">
    <subcellularLocation>
        <location evidence="1">Fimbrium</location>
    </subcellularLocation>
</comment>
<evidence type="ECO:0000256" key="1">
    <source>
        <dbReference type="ARBA" id="ARBA00004561"/>
    </source>
</evidence>
<dbReference type="PANTHER" id="PTHR33420:SF3">
    <property type="entry name" value="FIMBRIAL SUBUNIT ELFA"/>
    <property type="match status" value="1"/>
</dbReference>
<evidence type="ECO:0000256" key="2">
    <source>
        <dbReference type="ARBA" id="ARBA00006671"/>
    </source>
</evidence>
<evidence type="ECO:0000313" key="7">
    <source>
        <dbReference type="EMBL" id="QKJ57599.1"/>
    </source>
</evidence>
<evidence type="ECO:0000256" key="3">
    <source>
        <dbReference type="ARBA" id="ARBA00022729"/>
    </source>
</evidence>
<evidence type="ECO:0000256" key="4">
    <source>
        <dbReference type="ARBA" id="ARBA00023263"/>
    </source>
</evidence>
<keyword evidence="4" id="KW-0281">Fimbrium</keyword>
<dbReference type="InterPro" id="IPR000259">
    <property type="entry name" value="Adhesion_dom_fimbrial"/>
</dbReference>
<evidence type="ECO:0000256" key="5">
    <source>
        <dbReference type="SAM" id="SignalP"/>
    </source>
</evidence>
<dbReference type="EMBL" id="CP054160">
    <property type="protein sequence ID" value="QKJ57599.1"/>
    <property type="molecule type" value="Genomic_DNA"/>
</dbReference>
<feature type="domain" description="Fimbrial-type adhesion" evidence="6">
    <location>
        <begin position="32"/>
        <end position="182"/>
    </location>
</feature>
<reference evidence="8" key="1">
    <citation type="submission" date="2020-03" db="EMBL/GenBank/DDBJ databases">
        <title>Genome sequences of seven Enterobacteriaceae strains isolated from Canadian wastewater treatment facilities.</title>
        <authorList>
            <person name="Huang H."/>
            <person name="Chmara J.T."/>
            <person name="Duceppe M.-O."/>
        </authorList>
    </citation>
    <scope>NUCLEOTIDE SEQUENCE [LARGE SCALE GENOMIC DNA]</scope>
    <source>
        <strain evidence="8">Biosolid 3</strain>
    </source>
</reference>
<keyword evidence="3 5" id="KW-0732">Signal</keyword>
<dbReference type="AlphaFoldDB" id="A0AAE7JSC0"/>
<accession>A0AAE7JSC0</accession>
<dbReference type="InterPro" id="IPR050263">
    <property type="entry name" value="Bact_Fimbrial_Adh_Pro"/>
</dbReference>
<name>A0AAE7JSC0_SERFO</name>
<proteinExistence type="inferred from homology"/>
<organism evidence="7 8">
    <name type="scientific">Serratia fonticola</name>
    <dbReference type="NCBI Taxonomy" id="47917"/>
    <lineage>
        <taxon>Bacteria</taxon>
        <taxon>Pseudomonadati</taxon>
        <taxon>Pseudomonadota</taxon>
        <taxon>Gammaproteobacteria</taxon>
        <taxon>Enterobacterales</taxon>
        <taxon>Yersiniaceae</taxon>
        <taxon>Serratia</taxon>
    </lineage>
</organism>
<evidence type="ECO:0000259" key="6">
    <source>
        <dbReference type="Pfam" id="PF00419"/>
    </source>
</evidence>
<evidence type="ECO:0000313" key="8">
    <source>
        <dbReference type="Proteomes" id="UP000503464"/>
    </source>
</evidence>
<dbReference type="InterPro" id="IPR008966">
    <property type="entry name" value="Adhesion_dom_sf"/>
</dbReference>
<dbReference type="GO" id="GO:0009289">
    <property type="term" value="C:pilus"/>
    <property type="evidence" value="ECO:0007669"/>
    <property type="project" value="UniProtKB-SubCell"/>
</dbReference>
<dbReference type="Pfam" id="PF00419">
    <property type="entry name" value="Fimbrial"/>
    <property type="match status" value="1"/>
</dbReference>
<protein>
    <submittedName>
        <fullName evidence="7">Fimbrial protein</fullName>
    </submittedName>
</protein>
<gene>
    <name evidence="7" type="ORF">G9399_03315</name>
</gene>
<dbReference type="SUPFAM" id="SSF49401">
    <property type="entry name" value="Bacterial adhesins"/>
    <property type="match status" value="1"/>
</dbReference>
<feature type="signal peptide" evidence="5">
    <location>
        <begin position="1"/>
        <end position="24"/>
    </location>
</feature>
<dbReference type="PANTHER" id="PTHR33420">
    <property type="entry name" value="FIMBRIAL SUBUNIT ELFA-RELATED"/>
    <property type="match status" value="1"/>
</dbReference>
<sequence>MRKSIFSLTPAALVLLAITGNVQAASNAQLTVTGNVVAATCDVSLSTNNLDLGNFSPAQFTGVATPIPASQKTFTVGLSNCETPVAAADQASLVISGQTLAGNPNLFNTTGTNTGIMLNEVSAPTAYFTNGQKLSVATAGETPAAGDFNAKTLSLQAGLASTSIDKTDIGSVSAPILFSFAYN</sequence>
<comment type="similarity">
    <text evidence="2">Belongs to the fimbrial protein family.</text>
</comment>
<dbReference type="RefSeq" id="WP_065684700.1">
    <property type="nucleotide sequence ID" value="NZ_CP054160.3"/>
</dbReference>
<dbReference type="Proteomes" id="UP000503464">
    <property type="component" value="Chromosome"/>
</dbReference>
<feature type="chain" id="PRO_5041966617" evidence="5">
    <location>
        <begin position="25"/>
        <end position="183"/>
    </location>
</feature>
<dbReference type="InterPro" id="IPR036937">
    <property type="entry name" value="Adhesion_dom_fimbrial_sf"/>
</dbReference>
<dbReference type="GO" id="GO:0043709">
    <property type="term" value="P:cell adhesion involved in single-species biofilm formation"/>
    <property type="evidence" value="ECO:0007669"/>
    <property type="project" value="TreeGrafter"/>
</dbReference>
<dbReference type="Gene3D" id="2.60.40.1090">
    <property type="entry name" value="Fimbrial-type adhesion domain"/>
    <property type="match status" value="1"/>
</dbReference>